<dbReference type="GeneID" id="25975016"/>
<dbReference type="Gene3D" id="3.30.70.3030">
    <property type="match status" value="1"/>
</dbReference>
<gene>
    <name evidence="13" type="ORF">CMQ_2068</name>
</gene>
<evidence type="ECO:0000259" key="12">
    <source>
        <dbReference type="Pfam" id="PF17407"/>
    </source>
</evidence>
<dbReference type="Proteomes" id="UP000007796">
    <property type="component" value="Unassembled WGS sequence"/>
</dbReference>
<evidence type="ECO:0000259" key="10">
    <source>
        <dbReference type="Pfam" id="PF17405"/>
    </source>
</evidence>
<sequence length="1177" mass="130003">MDSNPAKRRKTDHSSPGEFYATMNAESAAAASAGIFRPSTFILETAELLEQSRVDYGKLLPDSEELLRKLKSAVEAVETHGPVLIGKASSKFETKNSIRIPYPNPRPSDDSLVKLSIEKPTHCNVVGSFVLKTMARSQREFAVDMIVEMPRSLFQEKDYLNLRYFYKRAYYLANIAKSVSKALSDALNLSFEYLHDNQLLPILVATPVRKTTETEKGKPSGRRHHNECKIRIIPCVADGIFPKQKLFANKNCLRLDAAAEAKDLPATPFYNTTIKADGAYIAYLKLLHQTQKSCPAFVDACLLGRVWLQQRGFGGSVTRGGFGAFEWAALVALLMQTGNRKKVAGTILSTSLSSTQIFKAVVQFLSVTDLRNKPCIIGGNTPDVGVDALREGTPVLYDAGRQLNVGYKMSIWSAGLLKQYAKRTHQLLTDDSAADQFTLSFIARADIALEAYDMVFRIHKSKQATAAEENAIHRRGSLWEFGDNVFQTMKKALGDRAKLVHVKLPPQVGWALNEACSETAAAAGADSSQTSIVVGVVFDPANMARQVDHGPDAENKKEARKFREFWGERAELRRFKDGSIQETLVWTSCGTSALCEEITRYILGLRLGLVAKDHIEVAGGGFAAMVPLVAETDAATFTAARDAFSTLEQDLRSLEDLPLHIRQVSPIAVQLRSASIRLPAVQTERAALQPMEVVLYFEASGKWPDSLVAIQRAKMAFMLRIGSSLEGLRSGIETRLGLEDAQHETENQAFLDIVYADEAAFRLRVHSDLETSLLERQTKDKTAEQHVRASSAHLLATQRRLFDVLPLQNQTISTFCTRFPALSPTIRLAKRWFSAHKLSCHVSDEFVELVVLHVFLQGHPWETPGSPTAGLLRVLQFLARWDWRTEPLVVDTSELTAHLDTNETTDKTGDDAGAGGSTDPRTRLEAWRKIDPNMQHTVLFVAATHEMSGTAFTTAGGGSRPLPCKVVAGRMTSLARAACRLVKDRDVGVGSGSSDDLDARQLFQPSLHDYDVLIHLSPRLVRRLVHGEVEEADVDAPAKRRSAVFKNLDGRTGRDLRPLPCHPVQLLFDQLSEAYGGNGTAAPLVFFHGSCEDGDHVMAAMWNPQVQPRAFRINLPYSFRPVNTKTKKKRGSDDAEAVTDEPRAEDLVEVNRDAILAEVARIGGALIERIEVVGQQK</sequence>
<feature type="domain" description="Nrap protein" evidence="8">
    <location>
        <begin position="296"/>
        <end position="443"/>
    </location>
</feature>
<dbReference type="InterPro" id="IPR005554">
    <property type="entry name" value="NOL6/Upt22"/>
</dbReference>
<name>F0XND2_GROCL</name>
<dbReference type="Gene3D" id="1.10.1410.10">
    <property type="match status" value="1"/>
</dbReference>
<dbReference type="STRING" id="655863.F0XND2"/>
<dbReference type="GO" id="GO:0032040">
    <property type="term" value="C:small-subunit processome"/>
    <property type="evidence" value="ECO:0007669"/>
    <property type="project" value="TreeGrafter"/>
</dbReference>
<feature type="domain" description="Nrap protein" evidence="9">
    <location>
        <begin position="450"/>
        <end position="607"/>
    </location>
</feature>
<feature type="domain" description="Nrap protein" evidence="11">
    <location>
        <begin position="819"/>
        <end position="1005"/>
    </location>
</feature>
<proteinExistence type="inferred from homology"/>
<reference evidence="13 14" key="1">
    <citation type="journal article" date="2011" name="Proc. Natl. Acad. Sci. U.S.A.">
        <title>Genome and transcriptome analyses of the mountain pine beetle-fungal symbiont Grosmannia clavigera, a lodgepole pine pathogen.</title>
        <authorList>
            <person name="DiGuistini S."/>
            <person name="Wang Y."/>
            <person name="Liao N.Y."/>
            <person name="Taylor G."/>
            <person name="Tanguay P."/>
            <person name="Feau N."/>
            <person name="Henrissat B."/>
            <person name="Chan S.K."/>
            <person name="Hesse-Orce U."/>
            <person name="Alamouti S.M."/>
            <person name="Tsui C.K.M."/>
            <person name="Docking R.T."/>
            <person name="Levasseur A."/>
            <person name="Haridas S."/>
            <person name="Robertson G."/>
            <person name="Birol I."/>
            <person name="Holt R.A."/>
            <person name="Marra M.A."/>
            <person name="Hamelin R.C."/>
            <person name="Hirst M."/>
            <person name="Jones S.J.M."/>
            <person name="Bohlmann J."/>
            <person name="Breuil C."/>
        </authorList>
    </citation>
    <scope>NUCLEOTIDE SEQUENCE [LARGE SCALE GENOMIC DNA]</scope>
    <source>
        <strain evidence="14">kw1407 / UAMH 11150</strain>
    </source>
</reference>
<dbReference type="GO" id="GO:0003723">
    <property type="term" value="F:RNA binding"/>
    <property type="evidence" value="ECO:0007669"/>
    <property type="project" value="UniProtKB-KW"/>
</dbReference>
<dbReference type="AlphaFoldDB" id="F0XND2"/>
<comment type="subcellular location">
    <subcellularLocation>
        <location evidence="1 5">Nucleus</location>
        <location evidence="1 5">Nucleolus</location>
    </subcellularLocation>
</comment>
<keyword evidence="5" id="KW-0690">Ribosome biogenesis</keyword>
<evidence type="ECO:0000256" key="1">
    <source>
        <dbReference type="ARBA" id="ARBA00004604"/>
    </source>
</evidence>
<dbReference type="RefSeq" id="XP_014170469.1">
    <property type="nucleotide sequence ID" value="XM_014314994.1"/>
</dbReference>
<evidence type="ECO:0000259" key="7">
    <source>
        <dbReference type="Pfam" id="PF03813"/>
    </source>
</evidence>
<dbReference type="InterPro" id="IPR035367">
    <property type="entry name" value="Nrap_D2"/>
</dbReference>
<feature type="domain" description="Nrap protein" evidence="10">
    <location>
        <begin position="630"/>
        <end position="817"/>
    </location>
</feature>
<dbReference type="Pfam" id="PF17406">
    <property type="entry name" value="Nrap_D5"/>
    <property type="match status" value="1"/>
</dbReference>
<dbReference type="GO" id="GO:0006409">
    <property type="term" value="P:tRNA export from nucleus"/>
    <property type="evidence" value="ECO:0007669"/>
    <property type="project" value="TreeGrafter"/>
</dbReference>
<evidence type="ECO:0000259" key="8">
    <source>
        <dbReference type="Pfam" id="PF17403"/>
    </source>
</evidence>
<organism evidence="14">
    <name type="scientific">Grosmannia clavigera (strain kw1407 / UAMH 11150)</name>
    <name type="common">Blue stain fungus</name>
    <name type="synonym">Graphiocladiella clavigera</name>
    <dbReference type="NCBI Taxonomy" id="655863"/>
    <lineage>
        <taxon>Eukaryota</taxon>
        <taxon>Fungi</taxon>
        <taxon>Dikarya</taxon>
        <taxon>Ascomycota</taxon>
        <taxon>Pezizomycotina</taxon>
        <taxon>Sordariomycetes</taxon>
        <taxon>Sordariomycetidae</taxon>
        <taxon>Ophiostomatales</taxon>
        <taxon>Ophiostomataceae</taxon>
        <taxon>Leptographium</taxon>
    </lineage>
</organism>
<dbReference type="GO" id="GO:0006364">
    <property type="term" value="P:rRNA processing"/>
    <property type="evidence" value="ECO:0007669"/>
    <property type="project" value="UniProtKB-KW"/>
</dbReference>
<keyword evidence="14" id="KW-1185">Reference proteome</keyword>
<evidence type="ECO:0000313" key="14">
    <source>
        <dbReference type="Proteomes" id="UP000007796"/>
    </source>
</evidence>
<feature type="compositionally biased region" description="Basic and acidic residues" evidence="6">
    <location>
        <begin position="900"/>
        <end position="910"/>
    </location>
</feature>
<keyword evidence="5" id="KW-0698">rRNA processing</keyword>
<dbReference type="Pfam" id="PF17407">
    <property type="entry name" value="Nrap_D6"/>
    <property type="match status" value="1"/>
</dbReference>
<dbReference type="InterPro" id="IPR035082">
    <property type="entry name" value="Nrap_D1"/>
</dbReference>
<dbReference type="InParanoid" id="F0XND2"/>
<evidence type="ECO:0000256" key="4">
    <source>
        <dbReference type="ARBA" id="ARBA00023242"/>
    </source>
</evidence>
<dbReference type="HOGENOM" id="CLU_003502_1_0_1"/>
<dbReference type="InterPro" id="IPR035371">
    <property type="entry name" value="Nrap_D6"/>
</dbReference>
<dbReference type="eggNOG" id="KOG2054">
    <property type="taxonomic scope" value="Eukaryota"/>
</dbReference>
<dbReference type="Pfam" id="PF17403">
    <property type="entry name" value="Nrap_D2"/>
    <property type="match status" value="1"/>
</dbReference>
<evidence type="ECO:0000256" key="2">
    <source>
        <dbReference type="ARBA" id="ARBA00006674"/>
    </source>
</evidence>
<dbReference type="Pfam" id="PF17404">
    <property type="entry name" value="Nrap_D3"/>
    <property type="match status" value="1"/>
</dbReference>
<feature type="region of interest" description="Disordered" evidence="6">
    <location>
        <begin position="900"/>
        <end position="920"/>
    </location>
</feature>
<dbReference type="OrthoDB" id="10251401at2759"/>
<evidence type="ECO:0000256" key="3">
    <source>
        <dbReference type="ARBA" id="ARBA00022884"/>
    </source>
</evidence>
<dbReference type="FunCoup" id="F0XND2">
    <property type="interactions" value="869"/>
</dbReference>
<keyword evidence="4 5" id="KW-0539">Nucleus</keyword>
<dbReference type="PANTHER" id="PTHR17972:SF0">
    <property type="entry name" value="NUCLEOLAR PROTEIN 6"/>
    <property type="match status" value="1"/>
</dbReference>
<feature type="domain" description="Nrap protein" evidence="12">
    <location>
        <begin position="1007"/>
        <end position="1170"/>
    </location>
</feature>
<dbReference type="GO" id="GO:0032545">
    <property type="term" value="C:CURI complex"/>
    <property type="evidence" value="ECO:0007669"/>
    <property type="project" value="TreeGrafter"/>
</dbReference>
<dbReference type="InterPro" id="IPR035369">
    <property type="entry name" value="Nrap_D4"/>
</dbReference>
<dbReference type="EMBL" id="GL629795">
    <property type="protein sequence ID" value="EFX00987.1"/>
    <property type="molecule type" value="Genomic_DNA"/>
</dbReference>
<dbReference type="PANTHER" id="PTHR17972">
    <property type="entry name" value="NUCLEOLAR RNA-ASSOCIATED PROTEIN"/>
    <property type="match status" value="1"/>
</dbReference>
<keyword evidence="3 5" id="KW-0694">RNA-binding</keyword>
<protein>
    <recommendedName>
        <fullName evidence="5">U3 small nucleolar RNA-associated protein 22</fullName>
    </recommendedName>
</protein>
<dbReference type="Pfam" id="PF17405">
    <property type="entry name" value="Nrap_D4"/>
    <property type="match status" value="1"/>
</dbReference>
<evidence type="ECO:0000256" key="6">
    <source>
        <dbReference type="SAM" id="MobiDB-lite"/>
    </source>
</evidence>
<evidence type="ECO:0000259" key="11">
    <source>
        <dbReference type="Pfam" id="PF17406"/>
    </source>
</evidence>
<comment type="similarity">
    <text evidence="2 5">Belongs to the NRAP family.</text>
</comment>
<dbReference type="Pfam" id="PF03813">
    <property type="entry name" value="Nrap"/>
    <property type="match status" value="1"/>
</dbReference>
<evidence type="ECO:0000313" key="13">
    <source>
        <dbReference type="EMBL" id="EFX00987.1"/>
    </source>
</evidence>
<dbReference type="InterPro" id="IPR035368">
    <property type="entry name" value="Nrap_D3"/>
</dbReference>
<dbReference type="InterPro" id="IPR035370">
    <property type="entry name" value="Nrap_D5"/>
</dbReference>
<dbReference type="GO" id="GO:0034456">
    <property type="term" value="C:UTP-C complex"/>
    <property type="evidence" value="ECO:0007669"/>
    <property type="project" value="TreeGrafter"/>
</dbReference>
<evidence type="ECO:0000259" key="9">
    <source>
        <dbReference type="Pfam" id="PF17404"/>
    </source>
</evidence>
<evidence type="ECO:0000256" key="5">
    <source>
        <dbReference type="RuleBase" id="RU364032"/>
    </source>
</evidence>
<feature type="domain" description="Nrap protein" evidence="7">
    <location>
        <begin position="143"/>
        <end position="293"/>
    </location>
</feature>
<accession>F0XND2</accession>
<keyword evidence="5" id="KW-0687">Ribonucleoprotein</keyword>